<dbReference type="EMBL" id="CAKMRJ010005634">
    <property type="protein sequence ID" value="CAH1449197.1"/>
    <property type="molecule type" value="Genomic_DNA"/>
</dbReference>
<sequence>MSYSCLEVFELPMVLPSLQILNLKDSHKLLEIHNISRLPNLETLILWNCHSLVHVCETIRLLNSLALLNMTGCEKLWKNSWKMQNTNPLKELKVSTSDEQVTGQSTFSLPPSLQQLFLNDCYLQSTDSSPLSFSIQSFLH</sequence>
<dbReference type="PANTHER" id="PTHR11017">
    <property type="entry name" value="LEUCINE-RICH REPEAT-CONTAINING PROTEIN"/>
    <property type="match status" value="1"/>
</dbReference>
<dbReference type="PANTHER" id="PTHR11017:SF585">
    <property type="entry name" value="TIR DOMAIN-CONTAINING PROTEIN"/>
    <property type="match status" value="1"/>
</dbReference>
<dbReference type="SUPFAM" id="SSF52058">
    <property type="entry name" value="L domain-like"/>
    <property type="match status" value="1"/>
</dbReference>
<organism evidence="1 2">
    <name type="scientific">Lactuca virosa</name>
    <dbReference type="NCBI Taxonomy" id="75947"/>
    <lineage>
        <taxon>Eukaryota</taxon>
        <taxon>Viridiplantae</taxon>
        <taxon>Streptophyta</taxon>
        <taxon>Embryophyta</taxon>
        <taxon>Tracheophyta</taxon>
        <taxon>Spermatophyta</taxon>
        <taxon>Magnoliopsida</taxon>
        <taxon>eudicotyledons</taxon>
        <taxon>Gunneridae</taxon>
        <taxon>Pentapetalae</taxon>
        <taxon>asterids</taxon>
        <taxon>campanulids</taxon>
        <taxon>Asterales</taxon>
        <taxon>Asteraceae</taxon>
        <taxon>Cichorioideae</taxon>
        <taxon>Cichorieae</taxon>
        <taxon>Lactucinae</taxon>
        <taxon>Lactuca</taxon>
    </lineage>
</organism>
<keyword evidence="2" id="KW-1185">Reference proteome</keyword>
<evidence type="ECO:0000313" key="1">
    <source>
        <dbReference type="EMBL" id="CAH1449197.1"/>
    </source>
</evidence>
<dbReference type="Proteomes" id="UP001157418">
    <property type="component" value="Unassembled WGS sequence"/>
</dbReference>
<gene>
    <name evidence="1" type="ORF">LVIROSA_LOCUS34693</name>
</gene>
<reference evidence="1 2" key="1">
    <citation type="submission" date="2022-01" db="EMBL/GenBank/DDBJ databases">
        <authorList>
            <person name="Xiong W."/>
            <person name="Schranz E."/>
        </authorList>
    </citation>
    <scope>NUCLEOTIDE SEQUENCE [LARGE SCALE GENOMIC DNA]</scope>
</reference>
<name>A0AAU9PFS2_9ASTR</name>
<accession>A0AAU9PFS2</accession>
<dbReference type="AlphaFoldDB" id="A0AAU9PFS2"/>
<comment type="caution">
    <text evidence="1">The sequence shown here is derived from an EMBL/GenBank/DDBJ whole genome shotgun (WGS) entry which is preliminary data.</text>
</comment>
<dbReference type="InterPro" id="IPR032675">
    <property type="entry name" value="LRR_dom_sf"/>
</dbReference>
<evidence type="ECO:0000313" key="2">
    <source>
        <dbReference type="Proteomes" id="UP001157418"/>
    </source>
</evidence>
<dbReference type="Gene3D" id="3.80.10.10">
    <property type="entry name" value="Ribonuclease Inhibitor"/>
    <property type="match status" value="1"/>
</dbReference>
<dbReference type="InterPro" id="IPR044974">
    <property type="entry name" value="Disease_R_plants"/>
</dbReference>
<dbReference type="GO" id="GO:0006952">
    <property type="term" value="P:defense response"/>
    <property type="evidence" value="ECO:0007669"/>
    <property type="project" value="InterPro"/>
</dbReference>
<protein>
    <submittedName>
        <fullName evidence="1">Uncharacterized protein</fullName>
    </submittedName>
</protein>
<proteinExistence type="predicted"/>